<dbReference type="Pfam" id="PF12922">
    <property type="entry name" value="Cnd1_N"/>
    <property type="match status" value="1"/>
</dbReference>
<dbReference type="PANTHER" id="PTHR14222:SF2">
    <property type="entry name" value="CONDENSIN COMPLEX SUBUNIT 1"/>
    <property type="match status" value="1"/>
</dbReference>
<dbReference type="InterPro" id="IPR016024">
    <property type="entry name" value="ARM-type_fold"/>
</dbReference>
<dbReference type="InterPro" id="IPR026971">
    <property type="entry name" value="CND1/NCAPD3"/>
</dbReference>
<dbReference type="STRING" id="691883.A0A058ZHC0"/>
<dbReference type="GO" id="GO:0000779">
    <property type="term" value="C:condensed chromosome, centromeric region"/>
    <property type="evidence" value="ECO:0007669"/>
    <property type="project" value="TreeGrafter"/>
</dbReference>
<feature type="region of interest" description="Disordered" evidence="6">
    <location>
        <begin position="1436"/>
        <end position="1519"/>
    </location>
</feature>
<evidence type="ECO:0000259" key="8">
    <source>
        <dbReference type="Pfam" id="PF12922"/>
    </source>
</evidence>
<proteinExistence type="predicted"/>
<evidence type="ECO:0000313" key="9">
    <source>
        <dbReference type="EMBL" id="KCV72877.1"/>
    </source>
</evidence>
<feature type="domain" description="Condensin complex subunit 1 C-terminal" evidence="7">
    <location>
        <begin position="1210"/>
        <end position="1371"/>
    </location>
</feature>
<evidence type="ECO:0008006" key="11">
    <source>
        <dbReference type="Google" id="ProtNLM"/>
    </source>
</evidence>
<dbReference type="PANTHER" id="PTHR14222">
    <property type="entry name" value="CONDENSIN"/>
    <property type="match status" value="1"/>
</dbReference>
<feature type="compositionally biased region" description="Basic and acidic residues" evidence="6">
    <location>
        <begin position="1035"/>
        <end position="1053"/>
    </location>
</feature>
<dbReference type="GO" id="GO:0051301">
    <property type="term" value="P:cell division"/>
    <property type="evidence" value="ECO:0007669"/>
    <property type="project" value="UniProtKB-KW"/>
</dbReference>
<dbReference type="GO" id="GO:0000796">
    <property type="term" value="C:condensin complex"/>
    <property type="evidence" value="ECO:0007669"/>
    <property type="project" value="TreeGrafter"/>
</dbReference>
<feature type="region of interest" description="Disordered" evidence="6">
    <location>
        <begin position="403"/>
        <end position="472"/>
    </location>
</feature>
<feature type="compositionally biased region" description="Acidic residues" evidence="6">
    <location>
        <begin position="1489"/>
        <end position="1501"/>
    </location>
</feature>
<dbReference type="GO" id="GO:0010032">
    <property type="term" value="P:meiotic chromosome condensation"/>
    <property type="evidence" value="ECO:0007669"/>
    <property type="project" value="TreeGrafter"/>
</dbReference>
<comment type="subcellular location">
    <subcellularLocation>
        <location evidence="1">Nucleus</location>
    </subcellularLocation>
</comment>
<evidence type="ECO:0000256" key="2">
    <source>
        <dbReference type="ARBA" id="ARBA00022618"/>
    </source>
</evidence>
<dbReference type="GO" id="GO:0005634">
    <property type="term" value="C:nucleus"/>
    <property type="evidence" value="ECO:0007669"/>
    <property type="project" value="UniProtKB-SubCell"/>
</dbReference>
<evidence type="ECO:0000256" key="4">
    <source>
        <dbReference type="ARBA" id="ARBA00023242"/>
    </source>
</evidence>
<dbReference type="InterPro" id="IPR032682">
    <property type="entry name" value="Cnd1_C"/>
</dbReference>
<feature type="region of interest" description="Disordered" evidence="6">
    <location>
        <begin position="647"/>
        <end position="668"/>
    </location>
</feature>
<organism evidence="9">
    <name type="scientific">Fonticula alba</name>
    <name type="common">Slime mold</name>
    <dbReference type="NCBI Taxonomy" id="691883"/>
    <lineage>
        <taxon>Eukaryota</taxon>
        <taxon>Rotosphaerida</taxon>
        <taxon>Fonticulaceae</taxon>
        <taxon>Fonticula</taxon>
    </lineage>
</organism>
<reference evidence="9" key="1">
    <citation type="submission" date="2013-04" db="EMBL/GenBank/DDBJ databases">
        <title>The Genome Sequence of Fonticula alba ATCC 38817.</title>
        <authorList>
            <consortium name="The Broad Institute Genomics Platform"/>
            <person name="Russ C."/>
            <person name="Cuomo C."/>
            <person name="Burger G."/>
            <person name="Gray M.W."/>
            <person name="Holland P.W.H."/>
            <person name="King N."/>
            <person name="Lang F.B.F."/>
            <person name="Roger A.J."/>
            <person name="Ruiz-Trillo I."/>
            <person name="Brown M."/>
            <person name="Walker B."/>
            <person name="Young S."/>
            <person name="Zeng Q."/>
            <person name="Gargeya S."/>
            <person name="Fitzgerald M."/>
            <person name="Haas B."/>
            <person name="Abouelleil A."/>
            <person name="Allen A.W."/>
            <person name="Alvarado L."/>
            <person name="Arachchi H.M."/>
            <person name="Berlin A.M."/>
            <person name="Chapman S.B."/>
            <person name="Gainer-Dewar J."/>
            <person name="Goldberg J."/>
            <person name="Griggs A."/>
            <person name="Gujja S."/>
            <person name="Hansen M."/>
            <person name="Howarth C."/>
            <person name="Imamovic A."/>
            <person name="Ireland A."/>
            <person name="Larimer J."/>
            <person name="McCowan C."/>
            <person name="Murphy C."/>
            <person name="Pearson M."/>
            <person name="Poon T.W."/>
            <person name="Priest M."/>
            <person name="Roberts A."/>
            <person name="Saif S."/>
            <person name="Shea T."/>
            <person name="Sisk P."/>
            <person name="Sykes S."/>
            <person name="Wortman J."/>
            <person name="Nusbaum C."/>
            <person name="Birren B."/>
        </authorList>
    </citation>
    <scope>NUCLEOTIDE SEQUENCE [LARGE SCALE GENOMIC DNA]</scope>
    <source>
        <strain evidence="9">ATCC 38817</strain>
    </source>
</reference>
<evidence type="ECO:0000256" key="6">
    <source>
        <dbReference type="SAM" id="MobiDB-lite"/>
    </source>
</evidence>
<keyword evidence="10" id="KW-1185">Reference proteome</keyword>
<dbReference type="Proteomes" id="UP000030693">
    <property type="component" value="Unassembled WGS sequence"/>
</dbReference>
<gene>
    <name evidence="9" type="ORF">H696_00448</name>
</gene>
<dbReference type="SUPFAM" id="SSF48371">
    <property type="entry name" value="ARM repeat"/>
    <property type="match status" value="1"/>
</dbReference>
<feature type="compositionally biased region" description="Low complexity" evidence="6">
    <location>
        <begin position="972"/>
        <end position="982"/>
    </location>
</feature>
<keyword evidence="4" id="KW-0539">Nucleus</keyword>
<dbReference type="EMBL" id="KB932201">
    <property type="protein sequence ID" value="KCV72877.1"/>
    <property type="molecule type" value="Genomic_DNA"/>
</dbReference>
<feature type="compositionally biased region" description="Acidic residues" evidence="6">
    <location>
        <begin position="1468"/>
        <end position="1480"/>
    </location>
</feature>
<evidence type="ECO:0000256" key="3">
    <source>
        <dbReference type="ARBA" id="ARBA00022776"/>
    </source>
</evidence>
<evidence type="ECO:0000256" key="1">
    <source>
        <dbReference type="ARBA" id="ARBA00004123"/>
    </source>
</evidence>
<protein>
    <recommendedName>
        <fullName evidence="11">Condensin complex subunit 1</fullName>
    </recommendedName>
</protein>
<feature type="region of interest" description="Disordered" evidence="6">
    <location>
        <begin position="1035"/>
        <end position="1123"/>
    </location>
</feature>
<dbReference type="GO" id="GO:0007076">
    <property type="term" value="P:mitotic chromosome condensation"/>
    <property type="evidence" value="ECO:0007669"/>
    <property type="project" value="InterPro"/>
</dbReference>
<sequence>MTSFDLQEEVRRLQEEGVDNYSATHLAIPGFCVSDDHSLEARLNELVDVLESDPCTLNDHSQYCLLAVVVKNLAELRSERQHQVFGILTSGIRKGTDAAKYQLALSNQTAGEATDAYTELLERLLFLAQWAIRLVENNYSPGGGTGAGPTTGAGSAATGGSRAGARPRGSGSRAQSRASGTGAGPGGDLTGAEAACFAEITRMMGLIPLERLWPMPPRRRLIVDLLTAPIYSLFARPTALQHKSLRGAMFLVLAECIIRYNHNSMAVSSIIQLLTYFSHTSEPLAQLVATLVEKGKWHNTLNDILLEICRLNFTATQENVKHFAVFLTSLVEFAPHAVAPRLPYLISQQMDSPAYQMRQAMAEVIGCVTEYLLNNPPPGYDPSNEQGEATGSAPCELSATEQLVDEQPADEASAPSAPDSAAEEGTGETALAASSPPGGDIADLIVDETAEEAATPGEAGDGESPEGPAAGTISPALALTRYQRDLEDFLHIIEQRFMDTSSFVRSRIVLWAGRLMGNRRLPPTQRARFAEAVYSRLMDRSSITRRSGLQTLCRLLAQVNGPADVAVVARHGPLSPALARSLERIDQVFTDAVEHAVLMLNSSFKTDVIEAISLIVAAWEHGVSASRAAARSMVHLVWARHIDHSPAPTGSADAEESAGGSGSSASGKSVKDHLVDAYLKLYFSPSRALAPLESAAHVVRGLFGLVNEMTSAELSSLEELFVLINERNVSARTQILPRDMERVLWTYFTSSLPDAGPNAPDVNLPEFRRCSIIILSMLAHTPSQAADMFLPRLEAISQVGLAAGRPESMTTTPATGTGILPEDGGAPPMPGPTLAVADPLLARYSCIALQKLNPRLTSSKRQMISAMAAAASSSSAASGASGASKRRRNASNQAPMNLGFSRFAPDHFLAPRLAEIIYDFSTPINNWMVVVEQAIGCVYQLFEHPDIIMGQLIKMMTSAVFVLSDRPGSASASAPASASAEAHLTDERAAPSTDFTNLSEDSLSRLLFVVGHVALKQITHLETIDRNWKRAHSAAKDRAKKIGQDAKLHDEKERKKRQRQSKGDLQPPGTPGALLSSSGNDGARDSPAVAAQKARQRLSVRQSMRKSEGPAAGIEDDLEQVSSTGNAEDDFADTLLIVREDELLTGPRSLLSVFGPIIVQICQQNRTFDDEVLQQTAVLALCKFMCVSSDFCASNLQLLFTILEKSPDEIIRSNIVLAVGDMLICFNNIVGENIEHMYYRLSDRSLTVRKNTLMVLSHLILNGMIKVKGHIADIALLTLDPHGGISSLAKLFFSELATKDNSIYNNMPDMISNLALGNRNLPVEDFRKVARFLLSFVTRDRQASNLVSRLRARAATVATDRQREDLAFCISQLVKDKAAADEIIRSLLGSTDAMAEAADSTEPAVLDPVTGSLDAAAVPDAETDVGPAAGLALPLVEPGSGVSDPDIGIEHGPGKKPSRSVTIISPMSDDDDDDDDDDDSSSSSSPSDSDLDSESDLDSDAEPGLLASAPHPMSPSFMGIRRVQGLGSPVPVTPGRGSEAIASAAFSFQARSAAAGRRAPGLGECPSTMQLLHSPANGLAAGSPQTPLVGGAHLLEAGLLSPGSGSVRRRLRDPESRQSILNSGGHRRKRRLLDHSPTTTEEDPDDQAMRSAESDDEEDAN</sequence>
<accession>A0A058ZHC0</accession>
<dbReference type="GeneID" id="20525173"/>
<dbReference type="OrthoDB" id="436262at2759"/>
<evidence type="ECO:0000259" key="7">
    <source>
        <dbReference type="Pfam" id="PF12717"/>
    </source>
</evidence>
<dbReference type="RefSeq" id="XP_009492578.1">
    <property type="nucleotide sequence ID" value="XM_009494303.1"/>
</dbReference>
<feature type="domain" description="Condensin complex subunit 1 N-terminal" evidence="8">
    <location>
        <begin position="81"/>
        <end position="265"/>
    </location>
</feature>
<dbReference type="GO" id="GO:0042393">
    <property type="term" value="F:histone binding"/>
    <property type="evidence" value="ECO:0007669"/>
    <property type="project" value="TreeGrafter"/>
</dbReference>
<evidence type="ECO:0000256" key="5">
    <source>
        <dbReference type="ARBA" id="ARBA00023306"/>
    </source>
</evidence>
<keyword evidence="5" id="KW-0131">Cell cycle</keyword>
<name>A0A058ZHC0_FONAL</name>
<keyword evidence="2" id="KW-0132">Cell division</keyword>
<feature type="region of interest" description="Disordered" evidence="6">
    <location>
        <begin position="972"/>
        <end position="994"/>
    </location>
</feature>
<feature type="region of interest" description="Disordered" evidence="6">
    <location>
        <begin position="1599"/>
        <end position="1661"/>
    </location>
</feature>
<dbReference type="eggNOG" id="KOG0414">
    <property type="taxonomic scope" value="Eukaryota"/>
</dbReference>
<feature type="compositionally biased region" description="Low complexity" evidence="6">
    <location>
        <begin position="410"/>
        <end position="420"/>
    </location>
</feature>
<keyword evidence="3" id="KW-0498">Mitosis</keyword>
<dbReference type="Pfam" id="PF12717">
    <property type="entry name" value="Cnd1"/>
    <property type="match status" value="1"/>
</dbReference>
<feature type="compositionally biased region" description="Low complexity" evidence="6">
    <location>
        <begin position="152"/>
        <end position="180"/>
    </location>
</feature>
<dbReference type="InterPro" id="IPR024324">
    <property type="entry name" value="Condensin_cplx_su1_N"/>
</dbReference>
<feature type="region of interest" description="Disordered" evidence="6">
    <location>
        <begin position="143"/>
        <end position="187"/>
    </location>
</feature>
<evidence type="ECO:0000313" key="10">
    <source>
        <dbReference type="Proteomes" id="UP000030693"/>
    </source>
</evidence>